<evidence type="ECO:0000313" key="3">
    <source>
        <dbReference type="Proteomes" id="UP001206595"/>
    </source>
</evidence>
<comment type="caution">
    <text evidence="2">The sequence shown here is derived from an EMBL/GenBank/DDBJ whole genome shotgun (WGS) entry which is preliminary data.</text>
</comment>
<dbReference type="AlphaFoldDB" id="A0AAD5HCM7"/>
<feature type="compositionally biased region" description="Basic and acidic residues" evidence="1">
    <location>
        <begin position="55"/>
        <end position="75"/>
    </location>
</feature>
<evidence type="ECO:0000313" key="2">
    <source>
        <dbReference type="EMBL" id="KAI8579390.1"/>
    </source>
</evidence>
<dbReference type="GeneID" id="75914510"/>
<protein>
    <submittedName>
        <fullName evidence="2">Uncharacterized protein</fullName>
    </submittedName>
</protein>
<feature type="compositionally biased region" description="Pro residues" evidence="1">
    <location>
        <begin position="117"/>
        <end position="141"/>
    </location>
</feature>
<reference evidence="2" key="1">
    <citation type="submission" date="2021-06" db="EMBL/GenBank/DDBJ databases">
        <authorList>
            <consortium name="DOE Joint Genome Institute"/>
            <person name="Mondo S.J."/>
            <person name="Amses K.R."/>
            <person name="Simmons D.R."/>
            <person name="Longcore J.E."/>
            <person name="Seto K."/>
            <person name="Alves G.H."/>
            <person name="Bonds A.E."/>
            <person name="Quandt C.A."/>
            <person name="Davis W.J."/>
            <person name="Chang Y."/>
            <person name="Letcher P.M."/>
            <person name="Powell M.J."/>
            <person name="Kuo A."/>
            <person name="Labutti K."/>
            <person name="Pangilinan J."/>
            <person name="Andreopoulos W."/>
            <person name="Tritt A."/>
            <person name="Riley R."/>
            <person name="Hundley H."/>
            <person name="Johnson J."/>
            <person name="Lipzen A."/>
            <person name="Barry K."/>
            <person name="Berbee M.L."/>
            <person name="Buchler N.E."/>
            <person name="Grigoriev I.V."/>
            <person name="Spatafora J.W."/>
            <person name="Stajich J.E."/>
            <person name="James T.Y."/>
        </authorList>
    </citation>
    <scope>NUCLEOTIDE SEQUENCE</scope>
    <source>
        <strain evidence="2">AG</strain>
    </source>
</reference>
<feature type="compositionally biased region" description="Low complexity" evidence="1">
    <location>
        <begin position="220"/>
        <end position="229"/>
    </location>
</feature>
<proteinExistence type="predicted"/>
<organism evidence="2 3">
    <name type="scientific">Umbelopsis ramanniana AG</name>
    <dbReference type="NCBI Taxonomy" id="1314678"/>
    <lineage>
        <taxon>Eukaryota</taxon>
        <taxon>Fungi</taxon>
        <taxon>Fungi incertae sedis</taxon>
        <taxon>Mucoromycota</taxon>
        <taxon>Mucoromycotina</taxon>
        <taxon>Umbelopsidomycetes</taxon>
        <taxon>Umbelopsidales</taxon>
        <taxon>Umbelopsidaceae</taxon>
        <taxon>Umbelopsis</taxon>
    </lineage>
</organism>
<accession>A0AAD5HCM7</accession>
<feature type="region of interest" description="Disordered" evidence="1">
    <location>
        <begin position="194"/>
        <end position="229"/>
    </location>
</feature>
<evidence type="ECO:0000256" key="1">
    <source>
        <dbReference type="SAM" id="MobiDB-lite"/>
    </source>
</evidence>
<name>A0AAD5HCM7_UMBRA</name>
<dbReference type="Proteomes" id="UP001206595">
    <property type="component" value="Unassembled WGS sequence"/>
</dbReference>
<feature type="compositionally biased region" description="Low complexity" evidence="1">
    <location>
        <begin position="102"/>
        <end position="116"/>
    </location>
</feature>
<feature type="compositionally biased region" description="Polar residues" evidence="1">
    <location>
        <begin position="194"/>
        <end position="214"/>
    </location>
</feature>
<dbReference type="EMBL" id="MU620920">
    <property type="protein sequence ID" value="KAI8579390.1"/>
    <property type="molecule type" value="Genomic_DNA"/>
</dbReference>
<gene>
    <name evidence="2" type="ORF">K450DRAFT_241891</name>
</gene>
<sequence length="371" mass="40679">MSYRQTASEHYSARQRKASNGDNPSVHKSTSTPVLRSRDRQSMPVLSQQQKQVAPRRDDSPIGRHPSPRREESPKHRSSPNHSRRESPPSRSPDNSRDASPRRSSPHSQRSPHSYPTYPPPSEHKIPSPPQHAPKRIPTPLPLLTQSSAQFTHQERRPSVTSVASKTPSIRSEMSINTKLSLSKRLRRVFSMSSLSSKANDSTVSLQSQITENDISPKPTRSSTASSFVASSASQQQTLVDAAYSESASIIGPQPLSSISSPAAKSSSRRRSIVSLSNIFSRNTSSSGVNKQKAQQAEPTVATVIVPAHTGTNQRHSTTDLRKMINDQGSDKANRSNAERPKVDTSLASIQPSKGSLKREWRFLVGGFCTT</sequence>
<feature type="compositionally biased region" description="Polar residues" evidence="1">
    <location>
        <begin position="18"/>
        <end position="34"/>
    </location>
</feature>
<keyword evidence="3" id="KW-1185">Reference proteome</keyword>
<dbReference type="RefSeq" id="XP_051444394.1">
    <property type="nucleotide sequence ID" value="XM_051589165.1"/>
</dbReference>
<reference evidence="2" key="2">
    <citation type="journal article" date="2022" name="Proc. Natl. Acad. Sci. U.S.A.">
        <title>Diploid-dominant life cycles characterize the early evolution of Fungi.</title>
        <authorList>
            <person name="Amses K.R."/>
            <person name="Simmons D.R."/>
            <person name="Longcore J.E."/>
            <person name="Mondo S.J."/>
            <person name="Seto K."/>
            <person name="Jeronimo G.H."/>
            <person name="Bonds A.E."/>
            <person name="Quandt C.A."/>
            <person name="Davis W.J."/>
            <person name="Chang Y."/>
            <person name="Federici B.A."/>
            <person name="Kuo A."/>
            <person name="LaButti K."/>
            <person name="Pangilinan J."/>
            <person name="Andreopoulos W."/>
            <person name="Tritt A."/>
            <person name="Riley R."/>
            <person name="Hundley H."/>
            <person name="Johnson J."/>
            <person name="Lipzen A."/>
            <person name="Barry K."/>
            <person name="Lang B.F."/>
            <person name="Cuomo C.A."/>
            <person name="Buchler N.E."/>
            <person name="Grigoriev I.V."/>
            <person name="Spatafora J.W."/>
            <person name="Stajich J.E."/>
            <person name="James T.Y."/>
        </authorList>
    </citation>
    <scope>NUCLEOTIDE SEQUENCE</scope>
    <source>
        <strain evidence="2">AG</strain>
    </source>
</reference>
<feature type="region of interest" description="Disordered" evidence="1">
    <location>
        <begin position="1"/>
        <end position="170"/>
    </location>
</feature>
<feature type="compositionally biased region" description="Polar residues" evidence="1">
    <location>
        <begin position="159"/>
        <end position="170"/>
    </location>
</feature>
<feature type="compositionally biased region" description="Basic and acidic residues" evidence="1">
    <location>
        <begin position="83"/>
        <end position="101"/>
    </location>
</feature>